<proteinExistence type="predicted"/>
<keyword evidence="1 3" id="KW-0820">tRNA-binding</keyword>
<dbReference type="CDD" id="cd02799">
    <property type="entry name" value="tRNA_bind_EMAP-II_like"/>
    <property type="match status" value="1"/>
</dbReference>
<feature type="domain" description="TRNA-binding" evidence="4">
    <location>
        <begin position="83"/>
        <end position="186"/>
    </location>
</feature>
<dbReference type="PROSITE" id="PS50886">
    <property type="entry name" value="TRBD"/>
    <property type="match status" value="1"/>
</dbReference>
<evidence type="ECO:0000256" key="2">
    <source>
        <dbReference type="ARBA" id="ARBA00022884"/>
    </source>
</evidence>
<reference evidence="5" key="1">
    <citation type="submission" date="2021-01" db="EMBL/GenBank/DDBJ databases">
        <authorList>
            <person name="Corre E."/>
            <person name="Pelletier E."/>
            <person name="Niang G."/>
            <person name="Scheremetjew M."/>
            <person name="Finn R."/>
            <person name="Kale V."/>
            <person name="Holt S."/>
            <person name="Cochrane G."/>
            <person name="Meng A."/>
            <person name="Brown T."/>
            <person name="Cohen L."/>
        </authorList>
    </citation>
    <scope>NUCLEOTIDE SEQUENCE</scope>
    <source>
        <strain evidence="5">SAG 11-49</strain>
    </source>
</reference>
<keyword evidence="2 3" id="KW-0694">RNA-binding</keyword>
<dbReference type="InterPro" id="IPR012340">
    <property type="entry name" value="NA-bd_OB-fold"/>
</dbReference>
<evidence type="ECO:0000259" key="4">
    <source>
        <dbReference type="PROSITE" id="PS50886"/>
    </source>
</evidence>
<protein>
    <recommendedName>
        <fullName evidence="4">tRNA-binding domain-containing protein</fullName>
    </recommendedName>
</protein>
<dbReference type="GO" id="GO:0000049">
    <property type="term" value="F:tRNA binding"/>
    <property type="evidence" value="ECO:0007669"/>
    <property type="project" value="UniProtKB-UniRule"/>
</dbReference>
<dbReference type="FunFam" id="2.40.50.140:FF:000225">
    <property type="entry name" value="tyrosine--tRNA ligase, cytoplasmic"/>
    <property type="match status" value="1"/>
</dbReference>
<organism evidence="5">
    <name type="scientific">Chlamydomonas leiostraca</name>
    <dbReference type="NCBI Taxonomy" id="1034604"/>
    <lineage>
        <taxon>Eukaryota</taxon>
        <taxon>Viridiplantae</taxon>
        <taxon>Chlorophyta</taxon>
        <taxon>core chlorophytes</taxon>
        <taxon>Chlorophyceae</taxon>
        <taxon>CS clade</taxon>
        <taxon>Chlamydomonadales</taxon>
        <taxon>Chlamydomonadaceae</taxon>
        <taxon>Chlamydomonas</taxon>
    </lineage>
</organism>
<dbReference type="Gene3D" id="2.40.50.140">
    <property type="entry name" value="Nucleic acid-binding proteins"/>
    <property type="match status" value="1"/>
</dbReference>
<dbReference type="Pfam" id="PF01588">
    <property type="entry name" value="tRNA_bind"/>
    <property type="match status" value="1"/>
</dbReference>
<evidence type="ECO:0000256" key="3">
    <source>
        <dbReference type="PROSITE-ProRule" id="PRU00209"/>
    </source>
</evidence>
<sequence>MKLANVNVTQRKGALGSCRATPVVTTAKPVRGAGWQLRSDIAEWQSMRLRRMQCPSTGESEPAVAVAEAPAKPAEAPKANEASIEACDIRVGKIVKCEKHPEADSLYVEQIDVGEPEPRTIVSGLVSFVPIEQMQDRNVIVICNLKPRNMRGIKSNGMVLCASNDAHDKVEPLNPPADAKAGERVWFGDDKEQPAPAEPNRVQKKKIWETVQPDLKTDGSLVAGWKGRAMHTSAGPVTVTSLANSSIA</sequence>
<evidence type="ECO:0000256" key="1">
    <source>
        <dbReference type="ARBA" id="ARBA00022555"/>
    </source>
</evidence>
<evidence type="ECO:0000313" key="5">
    <source>
        <dbReference type="EMBL" id="CAD8697028.1"/>
    </source>
</evidence>
<dbReference type="InterPro" id="IPR002547">
    <property type="entry name" value="tRNA-bd_dom"/>
</dbReference>
<dbReference type="AlphaFoldDB" id="A0A7S0X374"/>
<gene>
    <name evidence="5" type="ORF">CLEI1391_LOCUS21215</name>
</gene>
<dbReference type="PANTHER" id="PTHR11586">
    <property type="entry name" value="TRNA-AMINOACYLATION COFACTOR ARC1 FAMILY MEMBER"/>
    <property type="match status" value="1"/>
</dbReference>
<dbReference type="SUPFAM" id="SSF50249">
    <property type="entry name" value="Nucleic acid-binding proteins"/>
    <property type="match status" value="1"/>
</dbReference>
<dbReference type="InterPro" id="IPR051270">
    <property type="entry name" value="Tyrosine-tRNA_ligase_regulator"/>
</dbReference>
<dbReference type="PANTHER" id="PTHR11586:SF47">
    <property type="entry name" value="NUCLEIC ACID-BINDING, OB-FOLD-LIKE PROTEIN"/>
    <property type="match status" value="1"/>
</dbReference>
<name>A0A7S0X374_9CHLO</name>
<dbReference type="EMBL" id="HBFB01037754">
    <property type="protein sequence ID" value="CAD8697028.1"/>
    <property type="molecule type" value="Transcribed_RNA"/>
</dbReference>
<accession>A0A7S0X374</accession>